<gene>
    <name evidence="6" type="ORF">ACELLULO517_02115</name>
</gene>
<keyword evidence="7" id="KW-1185">Reference proteome</keyword>
<dbReference type="EMBL" id="JAESVA010000001">
    <property type="protein sequence ID" value="MCB8879013.1"/>
    <property type="molecule type" value="Genomic_DNA"/>
</dbReference>
<dbReference type="PANTHER" id="PTHR46233:SF3">
    <property type="entry name" value="HYDROXYACYLGLUTATHIONE HYDROLASE GLOC"/>
    <property type="match status" value="1"/>
</dbReference>
<evidence type="ECO:0000256" key="2">
    <source>
        <dbReference type="ARBA" id="ARBA00022723"/>
    </source>
</evidence>
<dbReference type="PANTHER" id="PTHR46233">
    <property type="entry name" value="HYDROXYACYLGLUTATHIONE HYDROLASE GLOC"/>
    <property type="match status" value="1"/>
</dbReference>
<evidence type="ECO:0000259" key="5">
    <source>
        <dbReference type="SMART" id="SM00849"/>
    </source>
</evidence>
<organism evidence="6 7">
    <name type="scientific">Acidisoma cellulosilyticum</name>
    <dbReference type="NCBI Taxonomy" id="2802395"/>
    <lineage>
        <taxon>Bacteria</taxon>
        <taxon>Pseudomonadati</taxon>
        <taxon>Pseudomonadota</taxon>
        <taxon>Alphaproteobacteria</taxon>
        <taxon>Acetobacterales</taxon>
        <taxon>Acidocellaceae</taxon>
        <taxon>Acidisoma</taxon>
    </lineage>
</organism>
<dbReference type="CDD" id="cd07737">
    <property type="entry name" value="YcbL-like_MBL-fold"/>
    <property type="match status" value="1"/>
</dbReference>
<proteinExistence type="predicted"/>
<keyword evidence="4" id="KW-0862">Zinc</keyword>
<name>A0A963YXK5_9PROT</name>
<dbReference type="InterPro" id="IPR051453">
    <property type="entry name" value="MBL_Glyoxalase_II"/>
</dbReference>
<comment type="caution">
    <text evidence="6">The sequence shown here is derived from an EMBL/GenBank/DDBJ whole genome shotgun (WGS) entry which is preliminary data.</text>
</comment>
<evidence type="ECO:0000256" key="1">
    <source>
        <dbReference type="ARBA" id="ARBA00001947"/>
    </source>
</evidence>
<dbReference type="GO" id="GO:0016787">
    <property type="term" value="F:hydrolase activity"/>
    <property type="evidence" value="ECO:0007669"/>
    <property type="project" value="UniProtKB-KW"/>
</dbReference>
<evidence type="ECO:0000313" key="6">
    <source>
        <dbReference type="EMBL" id="MCB8879013.1"/>
    </source>
</evidence>
<keyword evidence="3" id="KW-0378">Hydrolase</keyword>
<dbReference type="SUPFAM" id="SSF56281">
    <property type="entry name" value="Metallo-hydrolase/oxidoreductase"/>
    <property type="match status" value="1"/>
</dbReference>
<dbReference type="GO" id="GO:0046872">
    <property type="term" value="F:metal ion binding"/>
    <property type="evidence" value="ECO:0007669"/>
    <property type="project" value="UniProtKB-KW"/>
</dbReference>
<comment type="cofactor">
    <cofactor evidence="1">
        <name>Zn(2+)</name>
        <dbReference type="ChEBI" id="CHEBI:29105"/>
    </cofactor>
</comment>
<dbReference type="SMART" id="SM00849">
    <property type="entry name" value="Lactamase_B"/>
    <property type="match status" value="1"/>
</dbReference>
<reference evidence="6 7" key="1">
    <citation type="journal article" date="2021" name="Microorganisms">
        <title>Acidisoma silvae sp. nov. and Acidisomacellulosilytica sp. nov., Two Acidophilic Bacteria Isolated from Decaying Wood, Hydrolyzing Cellulose and Producing Poly-3-hydroxybutyrate.</title>
        <authorList>
            <person name="Mieszkin S."/>
            <person name="Pouder E."/>
            <person name="Uroz S."/>
            <person name="Simon-Colin C."/>
            <person name="Alain K."/>
        </authorList>
    </citation>
    <scope>NUCLEOTIDE SEQUENCE [LARGE SCALE GENOMIC DNA]</scope>
    <source>
        <strain evidence="6 7">HW T5.17</strain>
    </source>
</reference>
<dbReference type="AlphaFoldDB" id="A0A963YXK5"/>
<dbReference type="Pfam" id="PF00753">
    <property type="entry name" value="Lactamase_B"/>
    <property type="match status" value="1"/>
</dbReference>
<protein>
    <submittedName>
        <fullName evidence="6">MBL fold metallo-hydrolase</fullName>
    </submittedName>
</protein>
<feature type="domain" description="Metallo-beta-lactamase" evidence="5">
    <location>
        <begin position="12"/>
        <end position="198"/>
    </location>
</feature>
<accession>A0A963YXK5</accession>
<dbReference type="Gene3D" id="3.60.15.10">
    <property type="entry name" value="Ribonuclease Z/Hydroxyacylglutathione hydrolase-like"/>
    <property type="match status" value="1"/>
</dbReference>
<dbReference type="Proteomes" id="UP000721844">
    <property type="component" value="Unassembled WGS sequence"/>
</dbReference>
<evidence type="ECO:0000256" key="4">
    <source>
        <dbReference type="ARBA" id="ARBA00022833"/>
    </source>
</evidence>
<dbReference type="InterPro" id="IPR001279">
    <property type="entry name" value="Metallo-B-lactamas"/>
</dbReference>
<evidence type="ECO:0000256" key="3">
    <source>
        <dbReference type="ARBA" id="ARBA00022801"/>
    </source>
</evidence>
<evidence type="ECO:0000313" key="7">
    <source>
        <dbReference type="Proteomes" id="UP000721844"/>
    </source>
</evidence>
<sequence length="218" mass="24039">MKLAVEQVTPFRQNCTIIWDDATKHGVVIDPGGDVDRLLETITTFGLHIDQILLTHGHIDHAGGAARLREELSLREGVPVPIWGPSEEDKFLLDGLQVTGEGYGMTDARPVTPDRWLHEGDHVVIAGHKFEVLFCPGHTPGHIVFVDRHLGFGIFGDVLFRGSVGRTDFPYGDSELLLTSIREKLLPLDDSFVFLCGHGARSTIGQERKTNPFVGEQA</sequence>
<keyword evidence="2" id="KW-0479">Metal-binding</keyword>
<dbReference type="InterPro" id="IPR036866">
    <property type="entry name" value="RibonucZ/Hydroxyglut_hydro"/>
</dbReference>